<dbReference type="InterPro" id="IPR017438">
    <property type="entry name" value="ATP-NAD_kinase_N"/>
</dbReference>
<evidence type="ECO:0000256" key="6">
    <source>
        <dbReference type="ARBA" id="ARBA00022840"/>
    </source>
</evidence>
<keyword evidence="4" id="KW-0547">Nucleotide-binding</keyword>
<evidence type="ECO:0000256" key="1">
    <source>
        <dbReference type="ARBA" id="ARBA00001946"/>
    </source>
</evidence>
<feature type="domain" description="DAGKc" evidence="9">
    <location>
        <begin position="1"/>
        <end position="134"/>
    </location>
</feature>
<sequence length="298" mass="31001">MPAVNVALLANPTAGKGRKAALLPVVVARLRAEGADVRVVAARTVAEMAERAREAVEGGSAVVAMGGDGTVHLGLQAVAGTGVPFGIVPAGTGNDFAARLGLPPDPLDAARAIAVAVRDGTTRAIDLAHVAGADGTEAWFGAVLAAGFDAFVNERANRMRWPRGPQRYNRAILEELLALRARRYRMVLDGAPSEFDSVLVAVGNTESYGGGFRIVPDADPTDGLLDVVVAEPIGRLTLMRLRPKVFSGAHVLDPRVSTYRAKTVELAGEGVTVYADGERICPLPVTITCVPAALSLLA</sequence>
<evidence type="ECO:0000256" key="5">
    <source>
        <dbReference type="ARBA" id="ARBA00022777"/>
    </source>
</evidence>
<dbReference type="Proteomes" id="UP001058271">
    <property type="component" value="Chromosome"/>
</dbReference>
<organism evidence="10 11">
    <name type="scientific">Dactylosporangium roseum</name>
    <dbReference type="NCBI Taxonomy" id="47989"/>
    <lineage>
        <taxon>Bacteria</taxon>
        <taxon>Bacillati</taxon>
        <taxon>Actinomycetota</taxon>
        <taxon>Actinomycetes</taxon>
        <taxon>Micromonosporales</taxon>
        <taxon>Micromonosporaceae</taxon>
        <taxon>Dactylosporangium</taxon>
    </lineage>
</organism>
<evidence type="ECO:0000259" key="9">
    <source>
        <dbReference type="PROSITE" id="PS50146"/>
    </source>
</evidence>
<dbReference type="Gene3D" id="3.40.50.10330">
    <property type="entry name" value="Probable inorganic polyphosphate/atp-NAD kinase, domain 1"/>
    <property type="match status" value="1"/>
</dbReference>
<comment type="cofactor">
    <cofactor evidence="1">
        <name>Mg(2+)</name>
        <dbReference type="ChEBI" id="CHEBI:18420"/>
    </cofactor>
</comment>
<keyword evidence="7" id="KW-0444">Lipid biosynthesis</keyword>
<dbReference type="InterPro" id="IPR050187">
    <property type="entry name" value="Lipid_Phosphate_FormReg"/>
</dbReference>
<dbReference type="InterPro" id="IPR045540">
    <property type="entry name" value="YegS/DAGK_C"/>
</dbReference>
<dbReference type="SMART" id="SM00046">
    <property type="entry name" value="DAGKc"/>
    <property type="match status" value="1"/>
</dbReference>
<dbReference type="Pfam" id="PF19279">
    <property type="entry name" value="YegS_C"/>
    <property type="match status" value="1"/>
</dbReference>
<keyword evidence="7" id="KW-0594">Phospholipid biosynthesis</keyword>
<dbReference type="PROSITE" id="PS50146">
    <property type="entry name" value="DAGK"/>
    <property type="match status" value="1"/>
</dbReference>
<evidence type="ECO:0000256" key="4">
    <source>
        <dbReference type="ARBA" id="ARBA00022741"/>
    </source>
</evidence>
<dbReference type="RefSeq" id="WP_260729739.1">
    <property type="nucleotide sequence ID" value="NZ_BAAABS010000038.1"/>
</dbReference>
<keyword evidence="11" id="KW-1185">Reference proteome</keyword>
<evidence type="ECO:0000256" key="3">
    <source>
        <dbReference type="ARBA" id="ARBA00022679"/>
    </source>
</evidence>
<dbReference type="InterPro" id="IPR016064">
    <property type="entry name" value="NAD/diacylglycerol_kinase_sf"/>
</dbReference>
<dbReference type="NCBIfam" id="NF008882">
    <property type="entry name" value="PRK11914.1"/>
    <property type="match status" value="1"/>
</dbReference>
<evidence type="ECO:0000256" key="2">
    <source>
        <dbReference type="ARBA" id="ARBA00005983"/>
    </source>
</evidence>
<evidence type="ECO:0000313" key="11">
    <source>
        <dbReference type="Proteomes" id="UP001058271"/>
    </source>
</evidence>
<name>A0ABY5ZE30_9ACTN</name>
<keyword evidence="5 10" id="KW-0418">Kinase</keyword>
<keyword evidence="6" id="KW-0067">ATP-binding</keyword>
<dbReference type="InterPro" id="IPR001206">
    <property type="entry name" value="Diacylglycerol_kinase_cat_dom"/>
</dbReference>
<keyword evidence="7" id="KW-0443">Lipid metabolism</keyword>
<accession>A0ABY5ZE30</accession>
<gene>
    <name evidence="10" type="ORF">Drose_17485</name>
</gene>
<dbReference type="SUPFAM" id="SSF111331">
    <property type="entry name" value="NAD kinase/diacylglycerol kinase-like"/>
    <property type="match status" value="1"/>
</dbReference>
<dbReference type="EC" id="2.7.1.107" evidence="10"/>
<dbReference type="PANTHER" id="PTHR12358">
    <property type="entry name" value="SPHINGOSINE KINASE"/>
    <property type="match status" value="1"/>
</dbReference>
<dbReference type="GO" id="GO:0004143">
    <property type="term" value="F:ATP-dependent diacylglycerol kinase activity"/>
    <property type="evidence" value="ECO:0007669"/>
    <property type="project" value="UniProtKB-EC"/>
</dbReference>
<keyword evidence="8" id="KW-1208">Phospholipid metabolism</keyword>
<evidence type="ECO:0000256" key="7">
    <source>
        <dbReference type="ARBA" id="ARBA00023209"/>
    </source>
</evidence>
<keyword evidence="3 10" id="KW-0808">Transferase</keyword>
<proteinExistence type="inferred from homology"/>
<comment type="similarity">
    <text evidence="2">Belongs to the diacylglycerol/lipid kinase family.</text>
</comment>
<dbReference type="Pfam" id="PF00781">
    <property type="entry name" value="DAGK_cat"/>
    <property type="match status" value="1"/>
</dbReference>
<dbReference type="PANTHER" id="PTHR12358:SF106">
    <property type="entry name" value="LIPID KINASE YEGS"/>
    <property type="match status" value="1"/>
</dbReference>
<evidence type="ECO:0000313" key="10">
    <source>
        <dbReference type="EMBL" id="UWZ40418.1"/>
    </source>
</evidence>
<evidence type="ECO:0000256" key="8">
    <source>
        <dbReference type="ARBA" id="ARBA00023264"/>
    </source>
</evidence>
<dbReference type="Gene3D" id="2.60.200.40">
    <property type="match status" value="1"/>
</dbReference>
<reference evidence="10" key="1">
    <citation type="submission" date="2021-04" db="EMBL/GenBank/DDBJ databases">
        <title>Biosynthetic gene clusters of Dactylosporangioum roseum.</title>
        <authorList>
            <person name="Hartkoorn R.C."/>
            <person name="Beaudoing E."/>
            <person name="Hot D."/>
            <person name="Moureu S."/>
        </authorList>
    </citation>
    <scope>NUCLEOTIDE SEQUENCE</scope>
    <source>
        <strain evidence="10">NRRL B-16295</strain>
    </source>
</reference>
<dbReference type="EMBL" id="CP073721">
    <property type="protein sequence ID" value="UWZ40418.1"/>
    <property type="molecule type" value="Genomic_DNA"/>
</dbReference>
<protein>
    <submittedName>
        <fullName evidence="10">Diacylglycerol kinase</fullName>
        <ecNumber evidence="10">2.7.1.107</ecNumber>
    </submittedName>
</protein>